<keyword evidence="4" id="KW-0843">Virulence</keyword>
<evidence type="ECO:0000259" key="7">
    <source>
        <dbReference type="Pfam" id="PF00555"/>
    </source>
</evidence>
<dbReference type="Gene3D" id="2.100.10.10">
    <property type="entry name" value="Pesticidal crystal protein, central domain"/>
    <property type="match status" value="1"/>
</dbReference>
<evidence type="ECO:0000259" key="8">
    <source>
        <dbReference type="Pfam" id="PF03944"/>
    </source>
</evidence>
<evidence type="ECO:0000259" key="9">
    <source>
        <dbReference type="Pfam" id="PF03945"/>
    </source>
</evidence>
<feature type="compositionally biased region" description="Polar residues" evidence="6">
    <location>
        <begin position="15"/>
        <end position="24"/>
    </location>
</feature>
<dbReference type="Pfam" id="PF03944">
    <property type="entry name" value="Endotoxin_C"/>
    <property type="match status" value="1"/>
</dbReference>
<dbReference type="SUPFAM" id="SSF49785">
    <property type="entry name" value="Galactose-binding domain-like"/>
    <property type="match status" value="1"/>
</dbReference>
<dbReference type="InterPro" id="IPR005639">
    <property type="entry name" value="Pest_crys_dom_I"/>
</dbReference>
<dbReference type="InterPro" id="IPR036399">
    <property type="entry name" value="Pest_cryst_cen_dom_sf"/>
</dbReference>
<evidence type="ECO:0000256" key="1">
    <source>
        <dbReference type="ARBA" id="ARBA00007819"/>
    </source>
</evidence>
<keyword evidence="2" id="KW-0800">Toxin</keyword>
<dbReference type="SMR" id="D3G9V2"/>
<evidence type="ECO:0000256" key="2">
    <source>
        <dbReference type="ARBA" id="ARBA00022656"/>
    </source>
</evidence>
<dbReference type="Gene3D" id="2.60.120.260">
    <property type="entry name" value="Galactose-binding domain-like"/>
    <property type="match status" value="1"/>
</dbReference>
<dbReference type="SUPFAM" id="SSF56849">
    <property type="entry name" value="delta-Endotoxin (insectocide), N-terminal domain"/>
    <property type="match status" value="1"/>
</dbReference>
<reference evidence="10" key="1">
    <citation type="journal article" date="2010" name="Biotechnol. Lett.">
        <title>Characterisation and expression of a novel holotype crystal protein gene, cry56Aa1, from Bacillus thuringiensis strain Ywc2-8.</title>
        <authorList>
            <person name="Zhu J."/>
            <person name="Zheng A.P."/>
            <person name="Tan F.R."/>
            <person name="Wang S.Q."/>
            <person name="Deng Q.M."/>
            <person name="Li S.C."/>
            <person name="Wang L.X."/>
            <person name="Li P."/>
        </authorList>
    </citation>
    <scope>NUCLEOTIDE SEQUENCE</scope>
    <source>
        <strain evidence="10">Ywc2-8</strain>
    </source>
</reference>
<evidence type="ECO:0000256" key="5">
    <source>
        <dbReference type="ARBA" id="ARBA00029653"/>
    </source>
</evidence>
<dbReference type="InterPro" id="IPR008979">
    <property type="entry name" value="Galactose-bd-like_sf"/>
</dbReference>
<dbReference type="AlphaFoldDB" id="D3G9V2"/>
<dbReference type="Pfam" id="PF00555">
    <property type="entry name" value="Endotoxin_M"/>
    <property type="match status" value="1"/>
</dbReference>
<dbReference type="GO" id="GO:0001907">
    <property type="term" value="P:symbiont-mediated killing of host cell"/>
    <property type="evidence" value="ECO:0007669"/>
    <property type="project" value="InterPro"/>
</dbReference>
<dbReference type="InterPro" id="IPR001178">
    <property type="entry name" value="Pest_cryst_dom_II"/>
</dbReference>
<feature type="domain" description="Pesticidal crystal protein" evidence="7">
    <location>
        <begin position="310"/>
        <end position="483"/>
    </location>
</feature>
<feature type="domain" description="Pesticidal crystal protein" evidence="8">
    <location>
        <begin position="494"/>
        <end position="636"/>
    </location>
</feature>
<dbReference type="SUPFAM" id="SSF51096">
    <property type="entry name" value="delta-Endotoxin (insectocide), middle domain"/>
    <property type="match status" value="1"/>
</dbReference>
<evidence type="ECO:0000256" key="4">
    <source>
        <dbReference type="ARBA" id="ARBA00023026"/>
    </source>
</evidence>
<keyword evidence="3" id="KW-0749">Sporulation</keyword>
<dbReference type="CDD" id="cd04085">
    <property type="entry name" value="delta_endotoxin_C"/>
    <property type="match status" value="1"/>
</dbReference>
<proteinExistence type="inferred from homology"/>
<dbReference type="InterPro" id="IPR005638">
    <property type="entry name" value="Pest_crys_dom-III"/>
</dbReference>
<dbReference type="Pfam" id="PF03945">
    <property type="entry name" value="Endotoxin_N"/>
    <property type="match status" value="1"/>
</dbReference>
<evidence type="ECO:0000256" key="3">
    <source>
        <dbReference type="ARBA" id="ARBA00022969"/>
    </source>
</evidence>
<dbReference type="GO" id="GO:0030435">
    <property type="term" value="P:sporulation resulting in formation of a cellular spore"/>
    <property type="evidence" value="ECO:0007669"/>
    <property type="project" value="UniProtKB-KW"/>
</dbReference>
<organism evidence="10">
    <name type="scientific">Bacillus thuringiensis</name>
    <dbReference type="NCBI Taxonomy" id="1428"/>
    <lineage>
        <taxon>Bacteria</taxon>
        <taxon>Bacillati</taxon>
        <taxon>Bacillota</taxon>
        <taxon>Bacilli</taxon>
        <taxon>Bacillales</taxon>
        <taxon>Bacillaceae</taxon>
        <taxon>Bacillus</taxon>
        <taxon>Bacillus cereus group</taxon>
    </lineage>
</organism>
<sequence>MNSYQNKNEYEISDASRNNSNMSTRYPRYPLANNPQMPMRNTNYKEWLAMCADNKDNEQVPISPLDQEWRTVLPILFSAAASLTGLISLPTFGAISAGAAIAAALTSILFPSQGPDVFNELMGATENLLKREIETYVRGRAASELLALEDQRAYFKSAFDYWRLHPTDGNAIATVAARFHTVNGAFVTAMRLFRPAGYEALLLPVYAQAARLHLLHLRDGVLFANEWGLAKPDPGDLHDQEFNAKAAEYADYCELTYNTELNRIKTTSGKTWFDYNQYRRLMTFAVLDVVAKFSILNPRIYSLALQGEILTRKIYTDPVNFSPGSSIADDENRYTVPPSHVRQLVNSRLFTNVASVQNAGFIGNQNRYKNIGVSDLVDGPIIGQSVFEKVDADIPTNVSVFEVGVNGIQNDYPRNIGLKKTPSNAFTNNYAGSTNNLGPFTTVSLPPKDDKPLDHTNFSHRLSDIILPGNKGSSFAWTHVDVDPTGNYLSTTKINLIPATKASKLPLSFQLRKGPGFIGGDLVRLGNGVGISYKFNFQSSDSSANFRIRIRYAGAGSGASGGGQVYFKLGNYQSPDTSWGHTGFDSNNVKYNQFKVLELLGTAGNITANDLEIIVWTRDPGASDFYLDRLELIPMTGISTEYNEPQKLETAKKAVNDLFTNNL</sequence>
<protein>
    <recommendedName>
        <fullName evidence="5">Crystaline entomocidal protoxin</fullName>
    </recommendedName>
</protein>
<dbReference type="GO" id="GO:0090729">
    <property type="term" value="F:toxin activity"/>
    <property type="evidence" value="ECO:0007669"/>
    <property type="project" value="UniProtKB-KW"/>
</dbReference>
<name>D3G9V2_BACTU</name>
<accession>D3G9V2</accession>
<dbReference type="InterPro" id="IPR038979">
    <property type="entry name" value="Pest_crys"/>
</dbReference>
<feature type="domain" description="Pesticidal crystal protein" evidence="9">
    <location>
        <begin position="111"/>
        <end position="296"/>
    </location>
</feature>
<dbReference type="InterPro" id="IPR036716">
    <property type="entry name" value="Pest_crys_N_sf"/>
</dbReference>
<dbReference type="EMBL" id="FJ597621">
    <property type="protein sequence ID" value="ACU57499.1"/>
    <property type="molecule type" value="Genomic_DNA"/>
</dbReference>
<dbReference type="Gene3D" id="1.20.190.10">
    <property type="entry name" value="Pesticidal crystal protein, N-terminal domain"/>
    <property type="match status" value="1"/>
</dbReference>
<dbReference type="PANTHER" id="PTHR37003">
    <property type="entry name" value="ENDOTOXIN_N DOMAIN-CONTAINING PROTEIN-RELATED"/>
    <property type="match status" value="1"/>
</dbReference>
<feature type="region of interest" description="Disordered" evidence="6">
    <location>
        <begin position="1"/>
        <end position="35"/>
    </location>
</feature>
<evidence type="ECO:0000256" key="6">
    <source>
        <dbReference type="SAM" id="MobiDB-lite"/>
    </source>
</evidence>
<dbReference type="GO" id="GO:0005102">
    <property type="term" value="F:signaling receptor binding"/>
    <property type="evidence" value="ECO:0007669"/>
    <property type="project" value="InterPro"/>
</dbReference>
<comment type="similarity">
    <text evidence="1">Belongs to the delta endotoxin family.</text>
</comment>
<dbReference type="PANTHER" id="PTHR37003:SF2">
    <property type="entry name" value="PESTICIDAL CRYSTAL PROTEIN N-TERMINAL DOMAIN-CONTAINING PROTEIN"/>
    <property type="match status" value="1"/>
</dbReference>
<evidence type="ECO:0000313" key="10">
    <source>
        <dbReference type="EMBL" id="ACU57499.1"/>
    </source>
</evidence>